<dbReference type="PANTHER" id="PTHR40036">
    <property type="entry name" value="MACROCIN O-METHYLTRANSFERASE"/>
    <property type="match status" value="1"/>
</dbReference>
<dbReference type="SUPFAM" id="SSF53335">
    <property type="entry name" value="S-adenosyl-L-methionine-dependent methyltransferases"/>
    <property type="match status" value="1"/>
</dbReference>
<dbReference type="EMBL" id="JBEPSB010000006">
    <property type="protein sequence ID" value="MET4560708.1"/>
    <property type="molecule type" value="Genomic_DNA"/>
</dbReference>
<dbReference type="InterPro" id="IPR008884">
    <property type="entry name" value="TylF_MeTrfase"/>
</dbReference>
<protein>
    <recommendedName>
        <fullName evidence="3">Macrocin O-methyltransferase</fullName>
    </recommendedName>
</protein>
<reference evidence="1 2" key="1">
    <citation type="submission" date="2024-06" db="EMBL/GenBank/DDBJ databases">
        <title>Sorghum-associated microbial communities from plants grown in Nebraska, USA.</title>
        <authorList>
            <person name="Schachtman D."/>
        </authorList>
    </citation>
    <scope>NUCLEOTIDE SEQUENCE [LARGE SCALE GENOMIC DNA]</scope>
    <source>
        <strain evidence="1 2">736</strain>
    </source>
</reference>
<proteinExistence type="predicted"/>
<evidence type="ECO:0000313" key="1">
    <source>
        <dbReference type="EMBL" id="MET4560708.1"/>
    </source>
</evidence>
<gene>
    <name evidence="1" type="ORF">ABIA69_001852</name>
</gene>
<accession>A0ABV2PIE5</accession>
<keyword evidence="2" id="KW-1185">Reference proteome</keyword>
<evidence type="ECO:0000313" key="2">
    <source>
        <dbReference type="Proteomes" id="UP001549363"/>
    </source>
</evidence>
<dbReference type="Proteomes" id="UP001549363">
    <property type="component" value="Unassembled WGS sequence"/>
</dbReference>
<dbReference type="Pfam" id="PF05711">
    <property type="entry name" value="TylF"/>
    <property type="match status" value="1"/>
</dbReference>
<name>A0ABV2PIE5_9BACI</name>
<comment type="caution">
    <text evidence="1">The sequence shown here is derived from an EMBL/GenBank/DDBJ whole genome shotgun (WGS) entry which is preliminary data.</text>
</comment>
<dbReference type="InterPro" id="IPR029063">
    <property type="entry name" value="SAM-dependent_MTases_sf"/>
</dbReference>
<dbReference type="Gene3D" id="3.40.50.150">
    <property type="entry name" value="Vaccinia Virus protein VP39"/>
    <property type="match status" value="1"/>
</dbReference>
<organism evidence="1 2">
    <name type="scientific">Lysinibacillus parviboronicapiens</name>
    <dbReference type="NCBI Taxonomy" id="436516"/>
    <lineage>
        <taxon>Bacteria</taxon>
        <taxon>Bacillati</taxon>
        <taxon>Bacillota</taxon>
        <taxon>Bacilli</taxon>
        <taxon>Bacillales</taxon>
        <taxon>Bacillaceae</taxon>
        <taxon>Lysinibacillus</taxon>
    </lineage>
</organism>
<dbReference type="PANTHER" id="PTHR40036:SF1">
    <property type="entry name" value="MACROCIN O-METHYLTRANSFERASE"/>
    <property type="match status" value="1"/>
</dbReference>
<evidence type="ECO:0008006" key="3">
    <source>
        <dbReference type="Google" id="ProtNLM"/>
    </source>
</evidence>
<dbReference type="RefSeq" id="WP_354471595.1">
    <property type="nucleotide sequence ID" value="NZ_JBEPSB010000006.1"/>
</dbReference>
<sequence>MKKKIIFGTGRIAEYVIQNITTKDIYGFIDNDKKKSKEFFHDLQILLPNECMEQIDLKEFTILVASTQYEDISKQLISMDLVEGFHFLDAFTLLSIEQIRESLNISPDIEDEFIELYIKVKNYSMTSMDRLYSLYQSVKYVIANEIQGDFVECGVWRGGSAMMIMETLRKLEVTDRTIYLYDTFEGMSEPSAIDIDFSGNRAEQEWLQSQTNSVNLWCYASLDDVKRNIEKTSYPMDKIHFVKGKVEETLTKNLPQKLCLLRLDTDWYESTYQELLHLYPLLSLNGVLIIDDFGYWQGARKAVNDYFKKYNVTMLLNKIDFTGRLGLKTHD</sequence>